<evidence type="ECO:0000256" key="6">
    <source>
        <dbReference type="ARBA" id="ARBA00023268"/>
    </source>
</evidence>
<evidence type="ECO:0000256" key="7">
    <source>
        <dbReference type="ARBA" id="ARBA00047968"/>
    </source>
</evidence>
<reference evidence="11 12" key="1">
    <citation type="submission" date="2018-06" db="EMBL/GenBank/DDBJ databases">
        <authorList>
            <consortium name="Pathogen Informatics"/>
            <person name="Doyle S."/>
        </authorList>
    </citation>
    <scope>NUCLEOTIDE SEQUENCE [LARGE SCALE GENOMIC DNA]</scope>
    <source>
        <strain evidence="11 12">NCTC12872</strain>
    </source>
</reference>
<keyword evidence="3" id="KW-0677">Repeat</keyword>
<dbReference type="CDD" id="cd00077">
    <property type="entry name" value="HDc"/>
    <property type="match status" value="1"/>
</dbReference>
<comment type="activity regulation">
    <text evidence="8">Uridylyltransferase (UTase) activity is inhibited by glutamine, while glutamine activates uridylyl-removing (UR) activity.</text>
</comment>
<evidence type="ECO:0000256" key="3">
    <source>
        <dbReference type="ARBA" id="ARBA00022737"/>
    </source>
</evidence>
<dbReference type="PROSITE" id="PS51831">
    <property type="entry name" value="HD"/>
    <property type="match status" value="1"/>
</dbReference>
<comment type="catalytic activity">
    <reaction evidence="7">
        <text>guanosine 3',5'-bis(diphosphate) + H2O = GDP + diphosphate + H(+)</text>
        <dbReference type="Rhea" id="RHEA:14253"/>
        <dbReference type="ChEBI" id="CHEBI:15377"/>
        <dbReference type="ChEBI" id="CHEBI:15378"/>
        <dbReference type="ChEBI" id="CHEBI:33019"/>
        <dbReference type="ChEBI" id="CHEBI:58189"/>
        <dbReference type="ChEBI" id="CHEBI:77828"/>
        <dbReference type="EC" id="3.1.7.2"/>
    </reaction>
</comment>
<dbReference type="PROSITE" id="PS51671">
    <property type="entry name" value="ACT"/>
    <property type="match status" value="2"/>
</dbReference>
<evidence type="ECO:0000259" key="10">
    <source>
        <dbReference type="PROSITE" id="PS51831"/>
    </source>
</evidence>
<comment type="domain">
    <text evidence="8">Has four distinct domains: an N-terminal nucleotidyltransferase (NT) domain responsible for UTase activity, a central HD domain that encodes UR activity, and two C-terminal ACT domains that seem to have a role in glutamine sensing.</text>
</comment>
<dbReference type="EMBL" id="UGTA01000001">
    <property type="protein sequence ID" value="SUB58265.1"/>
    <property type="molecule type" value="Genomic_DNA"/>
</dbReference>
<feature type="domain" description="HD" evidence="10">
    <location>
        <begin position="438"/>
        <end position="559"/>
    </location>
</feature>
<dbReference type="CDD" id="cd04873">
    <property type="entry name" value="ACT_UUR-ACR-like"/>
    <property type="match status" value="1"/>
</dbReference>
<keyword evidence="5 8" id="KW-0460">Magnesium</keyword>
<dbReference type="SUPFAM" id="SSF109604">
    <property type="entry name" value="HD-domain/PDEase-like"/>
    <property type="match status" value="1"/>
</dbReference>
<dbReference type="InterPro" id="IPR013546">
    <property type="entry name" value="PII_UdlTrfase/GS_AdlTrfase"/>
</dbReference>
<evidence type="ECO:0000256" key="2">
    <source>
        <dbReference type="ARBA" id="ARBA00022695"/>
    </source>
</evidence>
<dbReference type="NCBIfam" id="NF002487">
    <property type="entry name" value="PRK01759.1"/>
    <property type="match status" value="1"/>
</dbReference>
<dbReference type="Gene3D" id="1.10.3210.10">
    <property type="entry name" value="Hypothetical protein af1432"/>
    <property type="match status" value="1"/>
</dbReference>
<feature type="domain" description="ACT" evidence="9">
    <location>
        <begin position="680"/>
        <end position="760"/>
    </location>
</feature>
<dbReference type="OrthoDB" id="9758038at2"/>
<dbReference type="InterPro" id="IPR043519">
    <property type="entry name" value="NT_sf"/>
</dbReference>
<dbReference type="InterPro" id="IPR006674">
    <property type="entry name" value="HD_domain"/>
</dbReference>
<comment type="catalytic activity">
    <reaction evidence="8">
        <text>[protein-PII]-uridylyl-L-tyrosine + H2O = [protein-PII]-L-tyrosine + UMP + H(+)</text>
        <dbReference type="Rhea" id="RHEA:48600"/>
        <dbReference type="Rhea" id="RHEA-COMP:12147"/>
        <dbReference type="Rhea" id="RHEA-COMP:12148"/>
        <dbReference type="ChEBI" id="CHEBI:15377"/>
        <dbReference type="ChEBI" id="CHEBI:15378"/>
        <dbReference type="ChEBI" id="CHEBI:46858"/>
        <dbReference type="ChEBI" id="CHEBI:57865"/>
        <dbReference type="ChEBI" id="CHEBI:90602"/>
    </reaction>
</comment>
<feature type="domain" description="ACT" evidence="9">
    <location>
        <begin position="785"/>
        <end position="853"/>
    </location>
</feature>
<keyword evidence="1 8" id="KW-0808">Transferase</keyword>
<keyword evidence="4 8" id="KW-0378">Hydrolase</keyword>
<gene>
    <name evidence="8" type="primary">glnD</name>
    <name evidence="11" type="ORF">NCTC12872_00218</name>
</gene>
<organism evidence="11 12">
    <name type="scientific">Phocoenobacter uteri</name>
    <dbReference type="NCBI Taxonomy" id="146806"/>
    <lineage>
        <taxon>Bacteria</taxon>
        <taxon>Pseudomonadati</taxon>
        <taxon>Pseudomonadota</taxon>
        <taxon>Gammaproteobacteria</taxon>
        <taxon>Pasteurellales</taxon>
        <taxon>Pasteurellaceae</taxon>
        <taxon>Phocoenobacter</taxon>
    </lineage>
</organism>
<protein>
    <recommendedName>
        <fullName evidence="8">Bifunctional uridylyltransferase/uridylyl-removing enzyme</fullName>
        <shortName evidence="8">UTase/UR</shortName>
    </recommendedName>
    <alternativeName>
        <fullName evidence="8">Bifunctional [protein-PII] modification enzyme</fullName>
    </alternativeName>
    <alternativeName>
        <fullName evidence="8">Bifunctional nitrogen sensor protein</fullName>
    </alternativeName>
    <domain>
        <recommendedName>
            <fullName evidence="8">[Protein-PII] uridylyltransferase</fullName>
            <shortName evidence="8">PII uridylyltransferase</shortName>
            <shortName evidence="8">UTase</shortName>
            <ecNumber evidence="8">2.7.7.59</ecNumber>
        </recommendedName>
    </domain>
    <domain>
        <recommendedName>
            <fullName evidence="8">[Protein-PII]-UMP uridylyl-removing enzyme</fullName>
            <shortName evidence="8">UR</shortName>
            <ecNumber evidence="8">3.1.4.-</ecNumber>
        </recommendedName>
    </domain>
</protein>
<dbReference type="Proteomes" id="UP000255417">
    <property type="component" value="Unassembled WGS sequence"/>
</dbReference>
<name>A0A379C940_9PAST</name>
<evidence type="ECO:0000256" key="1">
    <source>
        <dbReference type="ARBA" id="ARBA00022679"/>
    </source>
</evidence>
<dbReference type="EC" id="3.1.4.-" evidence="8"/>
<dbReference type="Pfam" id="PF08335">
    <property type="entry name" value="GlnD_UR_UTase"/>
    <property type="match status" value="1"/>
</dbReference>
<dbReference type="InterPro" id="IPR002912">
    <property type="entry name" value="ACT_dom"/>
</dbReference>
<dbReference type="PIRSF" id="PIRSF006288">
    <property type="entry name" value="PII_uridyltransf"/>
    <property type="match status" value="1"/>
</dbReference>
<dbReference type="AlphaFoldDB" id="A0A379C940"/>
<evidence type="ECO:0000256" key="5">
    <source>
        <dbReference type="ARBA" id="ARBA00022842"/>
    </source>
</evidence>
<dbReference type="GO" id="GO:0008893">
    <property type="term" value="F:guanosine-3',5'-bis(diphosphate) 3'-diphosphatase activity"/>
    <property type="evidence" value="ECO:0007669"/>
    <property type="project" value="UniProtKB-EC"/>
</dbReference>
<dbReference type="InterPro" id="IPR010043">
    <property type="entry name" value="UTase/UR"/>
</dbReference>
<feature type="region of interest" description="Uridylyltransferase" evidence="8">
    <location>
        <begin position="1"/>
        <end position="319"/>
    </location>
</feature>
<dbReference type="RefSeq" id="WP_115314794.1">
    <property type="nucleotide sequence ID" value="NZ_LWIF01000001.1"/>
</dbReference>
<evidence type="ECO:0000313" key="12">
    <source>
        <dbReference type="Proteomes" id="UP000255417"/>
    </source>
</evidence>
<keyword evidence="2 8" id="KW-0548">Nucleotidyltransferase</keyword>
<evidence type="ECO:0000259" key="9">
    <source>
        <dbReference type="PROSITE" id="PS51671"/>
    </source>
</evidence>
<dbReference type="SUPFAM" id="SSF81301">
    <property type="entry name" value="Nucleotidyltransferase"/>
    <property type="match status" value="1"/>
</dbReference>
<dbReference type="SUPFAM" id="SSF55021">
    <property type="entry name" value="ACT-like"/>
    <property type="match status" value="2"/>
</dbReference>
<comment type="cofactor">
    <cofactor evidence="8">
        <name>Mg(2+)</name>
        <dbReference type="ChEBI" id="CHEBI:18420"/>
    </cofactor>
</comment>
<dbReference type="GO" id="GO:0008773">
    <property type="term" value="F:[protein-PII] uridylyltransferase activity"/>
    <property type="evidence" value="ECO:0007669"/>
    <property type="project" value="UniProtKB-UniRule"/>
</dbReference>
<dbReference type="NCBIfam" id="TIGR01693">
    <property type="entry name" value="UTase_glnD"/>
    <property type="match status" value="1"/>
</dbReference>
<evidence type="ECO:0000313" key="11">
    <source>
        <dbReference type="EMBL" id="SUB58265.1"/>
    </source>
</evidence>
<dbReference type="CDD" id="cd05401">
    <property type="entry name" value="NT_GlnE_GlnD_like"/>
    <property type="match status" value="1"/>
</dbReference>
<dbReference type="EC" id="2.7.7.59" evidence="8"/>
<comment type="caution">
    <text evidence="8">Lacks conserved residue(s) required for the propagation of feature annotation.</text>
</comment>
<dbReference type="GO" id="GO:0008081">
    <property type="term" value="F:phosphoric diester hydrolase activity"/>
    <property type="evidence" value="ECO:0007669"/>
    <property type="project" value="UniProtKB-UniRule"/>
</dbReference>
<accession>A0A379C940</accession>
<dbReference type="SMART" id="SM00471">
    <property type="entry name" value="HDc"/>
    <property type="match status" value="1"/>
</dbReference>
<sequence length="853" mass="99883">MNITNLRQQLAAFNQSQQDTFLQVETLTLIHQRSDFYDRLLLDLWKHFGFDQRNDLTLIAVGGYGRREMFPLSDLDILVLTQSTLDNDTQARFNQFFTLLWDLKLQLGSAIRTLDECVDMGKAEISVATNMLEGRFLVGNSRAFYDLLEHIHQPDFWKTDDFLQAKIAEKKQRYARYHNTSYNLEPDLKHSPGGLRDLHLLMWVMLRHYGIYSLSELFEQQLLFAEEYAELQQAQAVLFKMRFGLHLQLKRYDNRLRFDRQLVLSERLGYLGEGNKPVETMMRDYFQATQSIAQLSYLLLANFEKIVLKKEKRTGEKTPLDRYFYLQDNIISAQKNYRCFNDDPSSILDLFYHLTQYPQAKASVSALRYLRLAIGKLTFSLSELPQARKRFIELFSQPNFVARAIKPMHYFGVLKAYLPQWKNITGLMQFNMLHIYTVDEHTARVMQTLENLLNTNNESYSLCSQLFNNFDDRTIIYLAAMFHDIAKGRGGSHSENGAVEAYQFAKLHHLSEEQAKFIAWLVSEHLTMSMTAQRRDIYAPNVIIEFAKIVGNQTALSALLCLTFADISSTNKTFWNKWKEQLFTQLFYATQSQLQRGKEKPVDYKQLGLSNRNRISEKLSEYYTENQIIQINDFWDNCPLSYFIRHTPEQLEWHIQGYLEAKIPQIFVLVSSDEQQNLTQLFVHCLDMPKLFSTIAQLLSQKKISILEAQILTNNRLVFDSFVIAEYNGQSLSKIRCEQLQQALFKLLTQPQTPFKLIKKSMKFTPFNKKTIITFLENARLDQTEFEFKTLDREGLLAHISEIFNELNLQLLNAKITTIGERVDDFFVVSTQENRALSEEQKQRLKQRLLEEF</sequence>
<dbReference type="PANTHER" id="PTHR47320">
    <property type="entry name" value="BIFUNCTIONAL URIDYLYLTRANSFERASE/URIDYLYL-REMOVING ENZYME"/>
    <property type="match status" value="1"/>
</dbReference>
<keyword evidence="12" id="KW-1185">Reference proteome</keyword>
<dbReference type="HAMAP" id="MF_00277">
    <property type="entry name" value="PII_uridylyl_transf"/>
    <property type="match status" value="1"/>
</dbReference>
<dbReference type="InterPro" id="IPR045865">
    <property type="entry name" value="ACT-like_dom_sf"/>
</dbReference>
<dbReference type="GO" id="GO:0006808">
    <property type="term" value="P:regulation of nitrogen utilization"/>
    <property type="evidence" value="ECO:0007669"/>
    <property type="project" value="UniProtKB-UniRule"/>
</dbReference>
<dbReference type="PANTHER" id="PTHR47320:SF1">
    <property type="entry name" value="BIFUNCTIONAL URIDYLYLTRANSFERASE_URIDYLYL-REMOVING ENZYME"/>
    <property type="match status" value="1"/>
</dbReference>
<evidence type="ECO:0000256" key="4">
    <source>
        <dbReference type="ARBA" id="ARBA00022801"/>
    </source>
</evidence>
<keyword evidence="6 8" id="KW-0511">Multifunctional enzyme</keyword>
<proteinExistence type="inferred from homology"/>
<dbReference type="Pfam" id="PF01966">
    <property type="entry name" value="HD"/>
    <property type="match status" value="1"/>
</dbReference>
<dbReference type="SUPFAM" id="SSF81593">
    <property type="entry name" value="Nucleotidyltransferase substrate binding subunit/domain"/>
    <property type="match status" value="1"/>
</dbReference>
<comment type="function">
    <text evidence="8">Modifies, by uridylylation and deuridylylation, the PII regulatory proteins (GlnB and homologs), in response to the nitrogen status of the cell that GlnD senses through the glutamine level. Under low glutamine levels, catalyzes the conversion of the PII proteins and UTP to PII-UMP and PPi, while under higher glutamine levels, GlnD hydrolyzes PII-UMP to PII and UMP (deuridylylation). Thus, controls uridylylation state and activity of the PII proteins, and plays an important role in the regulation of nitrogen metabolism.</text>
</comment>
<dbReference type="CDD" id="cd04899">
    <property type="entry name" value="ACT_ACR-UUR-like_2"/>
    <property type="match status" value="1"/>
</dbReference>
<evidence type="ECO:0000256" key="8">
    <source>
        <dbReference type="HAMAP-Rule" id="MF_00277"/>
    </source>
</evidence>
<comment type="catalytic activity">
    <reaction evidence="8">
        <text>[protein-PII]-L-tyrosine + UTP = [protein-PII]-uridylyl-L-tyrosine + diphosphate</text>
        <dbReference type="Rhea" id="RHEA:13673"/>
        <dbReference type="Rhea" id="RHEA-COMP:12147"/>
        <dbReference type="Rhea" id="RHEA-COMP:12148"/>
        <dbReference type="ChEBI" id="CHEBI:33019"/>
        <dbReference type="ChEBI" id="CHEBI:46398"/>
        <dbReference type="ChEBI" id="CHEBI:46858"/>
        <dbReference type="ChEBI" id="CHEBI:90602"/>
        <dbReference type="EC" id="2.7.7.59"/>
    </reaction>
</comment>
<comment type="similarity">
    <text evidence="8">Belongs to the GlnD family.</text>
</comment>
<dbReference type="InterPro" id="IPR003607">
    <property type="entry name" value="HD/PDEase_dom"/>
</dbReference>